<keyword evidence="5" id="KW-1185">Reference proteome</keyword>
<keyword evidence="2" id="KW-1133">Transmembrane helix</keyword>
<dbReference type="CDD" id="cd00198">
    <property type="entry name" value="vWFA"/>
    <property type="match status" value="1"/>
</dbReference>
<dbReference type="Pfam" id="PF00092">
    <property type="entry name" value="VWA"/>
    <property type="match status" value="1"/>
</dbReference>
<sequence>MFTNASAFLYKATKNQVFFRQVIISLPRTWSSKPEYSPAAGDMFQNAEVRVDQPNPNFGHDPYTLQPGGCGDPGLYVHFTPDFILGSYNRSMGNIGIAGRQVVHEWAHLRYGVFDEYGIPGDSQYPAFYMEGKKGISIEMLHRAATRFIADRVPDGAKLGMVKFSTDASVVSPLTKVDNTSRVQLLSQIPNSVDGWTAIGKALNTGLKVLGPQSQGGMIVLVTDDEENRGPSIVDVTPSIQKAGVTVNAVAFGDRASIKLEQLIKATDGVGFYFDLTEKTLAKIDMAFLSSMTSQYDVREQPVTVKGREDVNDEERAGRPSTSTTDEKINEVEKMILANRRSTVAEDLNISIGSCHSIFINDLGMRRVAAKFVPKLLDCDQKQHRMNIVNEMLDSVRDDPNLLQRVITGDEAWVYGYDVETKAQSSQWKLPHEPRPKKARQVRSNDYEPVLGARIVATIDRPMGSLVDIVLLDNGAGADGTRDDGIYTAFFTQFNGNGRYSVVARAVNSGQAGVRIKRGSHLSRSPPLSKSSHLFKKESTTGFPLEDFICREDELPEEDPRNLLEDFERSAFTGAFRVQAFPKDGIVKDVFPPCPVTDLRVTKVDGDVVSLRWTSPGDDLDYGNEYPSQLILEEIYKYLIRMWCFSVSSIEVRFGENFETLLKNFTSSKMVVEKDLVNGTLDPPPPGHYHEISIKVPVSLEEPKTVFFAVVGVDKSAKRAEGFSIFPANLGKLCRDPYNFTLDWKIGVAIILLVAVISIVIVIIYLCCRRQKDKIPSVGCNYLKPGRRMSSRQNTTSIRRLRPLHPIQNHRLRLLRPACRHNL</sequence>
<dbReference type="InterPro" id="IPR002035">
    <property type="entry name" value="VWF_A"/>
</dbReference>
<dbReference type="Gene3D" id="3.30.420.10">
    <property type="entry name" value="Ribonuclease H-like superfamily/Ribonuclease H"/>
    <property type="match status" value="1"/>
</dbReference>
<name>A0ABY6L7H7_9ARAC</name>
<accession>A0ABY6L7H7</accession>
<evidence type="ECO:0000313" key="4">
    <source>
        <dbReference type="EMBL" id="UYV76172.1"/>
    </source>
</evidence>
<dbReference type="InterPro" id="IPR013642">
    <property type="entry name" value="CLCA_N"/>
</dbReference>
<dbReference type="SUPFAM" id="SSF53300">
    <property type="entry name" value="vWA-like"/>
    <property type="match status" value="1"/>
</dbReference>
<dbReference type="NCBIfam" id="NF041940">
    <property type="entry name" value="choice_anch_X"/>
    <property type="match status" value="1"/>
</dbReference>
<feature type="region of interest" description="Disordered" evidence="1">
    <location>
        <begin position="306"/>
        <end position="326"/>
    </location>
</feature>
<evidence type="ECO:0000259" key="3">
    <source>
        <dbReference type="PROSITE" id="PS50234"/>
    </source>
</evidence>
<dbReference type="Pfam" id="PF08434">
    <property type="entry name" value="CLCA"/>
    <property type="match status" value="1"/>
</dbReference>
<dbReference type="InterPro" id="IPR036397">
    <property type="entry name" value="RNaseH_sf"/>
</dbReference>
<dbReference type="Proteomes" id="UP001235939">
    <property type="component" value="Chromosome 13"/>
</dbReference>
<evidence type="ECO:0000313" key="5">
    <source>
        <dbReference type="Proteomes" id="UP001235939"/>
    </source>
</evidence>
<feature type="transmembrane region" description="Helical" evidence="2">
    <location>
        <begin position="744"/>
        <end position="767"/>
    </location>
</feature>
<protein>
    <recommendedName>
        <fullName evidence="3">VWFA domain-containing protein</fullName>
    </recommendedName>
</protein>
<dbReference type="PROSITE" id="PS50234">
    <property type="entry name" value="VWFA"/>
    <property type="match status" value="1"/>
</dbReference>
<gene>
    <name evidence="4" type="ORF">LAZ67_13002935</name>
</gene>
<dbReference type="SMART" id="SM00327">
    <property type="entry name" value="VWA"/>
    <property type="match status" value="1"/>
</dbReference>
<keyword evidence="2" id="KW-0812">Transmembrane</keyword>
<keyword evidence="2" id="KW-0472">Membrane</keyword>
<dbReference type="Gene3D" id="3.40.50.410">
    <property type="entry name" value="von Willebrand factor, type A domain"/>
    <property type="match status" value="1"/>
</dbReference>
<dbReference type="EMBL" id="CP092875">
    <property type="protein sequence ID" value="UYV76172.1"/>
    <property type="molecule type" value="Genomic_DNA"/>
</dbReference>
<dbReference type="InterPro" id="IPR036465">
    <property type="entry name" value="vWFA_dom_sf"/>
</dbReference>
<evidence type="ECO:0000256" key="1">
    <source>
        <dbReference type="SAM" id="MobiDB-lite"/>
    </source>
</evidence>
<reference evidence="4 5" key="1">
    <citation type="submission" date="2022-01" db="EMBL/GenBank/DDBJ databases">
        <title>A chromosomal length assembly of Cordylochernes scorpioides.</title>
        <authorList>
            <person name="Zeh D."/>
            <person name="Zeh J."/>
        </authorList>
    </citation>
    <scope>NUCLEOTIDE SEQUENCE [LARGE SCALE GENOMIC DNA]</scope>
    <source>
        <strain evidence="4">IN4F17</strain>
        <tissue evidence="4">Whole Body</tissue>
    </source>
</reference>
<organism evidence="4 5">
    <name type="scientific">Cordylochernes scorpioides</name>
    <dbReference type="NCBI Taxonomy" id="51811"/>
    <lineage>
        <taxon>Eukaryota</taxon>
        <taxon>Metazoa</taxon>
        <taxon>Ecdysozoa</taxon>
        <taxon>Arthropoda</taxon>
        <taxon>Chelicerata</taxon>
        <taxon>Arachnida</taxon>
        <taxon>Pseudoscorpiones</taxon>
        <taxon>Cheliferoidea</taxon>
        <taxon>Chernetidae</taxon>
        <taxon>Cordylochernes</taxon>
    </lineage>
</organism>
<dbReference type="InterPro" id="IPR052709">
    <property type="entry name" value="Transposase-MT_Hybrid"/>
</dbReference>
<dbReference type="PANTHER" id="PTHR46060">
    <property type="entry name" value="MARINER MOS1 TRANSPOSASE-LIKE PROTEIN"/>
    <property type="match status" value="1"/>
</dbReference>
<feature type="compositionally biased region" description="Basic and acidic residues" evidence="1">
    <location>
        <begin position="306"/>
        <end position="318"/>
    </location>
</feature>
<evidence type="ECO:0000256" key="2">
    <source>
        <dbReference type="SAM" id="Phobius"/>
    </source>
</evidence>
<dbReference type="PANTHER" id="PTHR46060:SF1">
    <property type="entry name" value="MARINER MOS1 TRANSPOSASE-LIKE PROTEIN"/>
    <property type="match status" value="1"/>
</dbReference>
<proteinExistence type="predicted"/>
<feature type="domain" description="VWFA" evidence="3">
    <location>
        <begin position="154"/>
        <end position="292"/>
    </location>
</feature>
<feature type="non-terminal residue" evidence="4">
    <location>
        <position position="1"/>
    </location>
</feature>